<dbReference type="InterPro" id="IPR052174">
    <property type="entry name" value="Flavoredoxin"/>
</dbReference>
<dbReference type="InterPro" id="IPR002563">
    <property type="entry name" value="Flavin_Rdtase-like_dom"/>
</dbReference>
<proteinExistence type="inferred from homology"/>
<dbReference type="Gene3D" id="2.30.110.10">
    <property type="entry name" value="Electron Transport, Fmn-binding Protein, Chain A"/>
    <property type="match status" value="1"/>
</dbReference>
<dbReference type="EMBL" id="CP036150">
    <property type="protein sequence ID" value="QEN07991.1"/>
    <property type="molecule type" value="Genomic_DNA"/>
</dbReference>
<dbReference type="OrthoDB" id="9791490at2"/>
<sequence length="175" mass="20096">MTRANIDVNELSVEPTAIWKDSWLLLTSGNLKDGLFNTMTVGWGSLGVMWKKPFVQVVVRPGRYTYEFMENYPDFTLCALPDDFRNTMSLMGSISGRFKDKIAESGLTPLASLRVGSPSFEEAELILECKTMYRDRIKPENFYDDSLEMNYPLKDYHVVYFGEILRATGVSKYQR</sequence>
<dbReference type="PANTHER" id="PTHR43567">
    <property type="entry name" value="FLAVOREDOXIN-RELATED-RELATED"/>
    <property type="match status" value="1"/>
</dbReference>
<dbReference type="AlphaFoldDB" id="A0A5C1QK69"/>
<protein>
    <submittedName>
        <fullName evidence="3">Flavin reductase family protein</fullName>
    </submittedName>
</protein>
<dbReference type="InterPro" id="IPR012349">
    <property type="entry name" value="Split_barrel_FMN-bd"/>
</dbReference>
<gene>
    <name evidence="3" type="ORF">EXM22_08345</name>
</gene>
<evidence type="ECO:0000313" key="3">
    <source>
        <dbReference type="EMBL" id="QEN07991.1"/>
    </source>
</evidence>
<dbReference type="PANTHER" id="PTHR43567:SF5">
    <property type="entry name" value="HYPOTHETICAL CYTOSOLIC PROTEIN"/>
    <property type="match status" value="1"/>
</dbReference>
<dbReference type="SUPFAM" id="SSF50475">
    <property type="entry name" value="FMN-binding split barrel"/>
    <property type="match status" value="1"/>
</dbReference>
<dbReference type="KEGG" id="ock:EXM22_08345"/>
<name>A0A5C1QK69_9SPIO</name>
<evidence type="ECO:0000259" key="2">
    <source>
        <dbReference type="Pfam" id="PF01613"/>
    </source>
</evidence>
<keyword evidence="4" id="KW-1185">Reference proteome</keyword>
<evidence type="ECO:0000313" key="4">
    <source>
        <dbReference type="Proteomes" id="UP000324209"/>
    </source>
</evidence>
<dbReference type="RefSeq" id="WP_149486071.1">
    <property type="nucleotide sequence ID" value="NZ_CP036150.1"/>
</dbReference>
<dbReference type="GO" id="GO:0010181">
    <property type="term" value="F:FMN binding"/>
    <property type="evidence" value="ECO:0007669"/>
    <property type="project" value="InterPro"/>
</dbReference>
<dbReference type="GO" id="GO:0016646">
    <property type="term" value="F:oxidoreductase activity, acting on the CH-NH group of donors, NAD or NADP as acceptor"/>
    <property type="evidence" value="ECO:0007669"/>
    <property type="project" value="UniProtKB-ARBA"/>
</dbReference>
<feature type="domain" description="Flavin reductase like" evidence="2">
    <location>
        <begin position="33"/>
        <end position="166"/>
    </location>
</feature>
<comment type="similarity">
    <text evidence="1">Belongs to the flavoredoxin family.</text>
</comment>
<accession>A0A5C1QK69</accession>
<dbReference type="Pfam" id="PF01613">
    <property type="entry name" value="Flavin_Reduct"/>
    <property type="match status" value="1"/>
</dbReference>
<reference evidence="3 4" key="1">
    <citation type="submission" date="2019-02" db="EMBL/GenBank/DDBJ databases">
        <title>Complete Genome Sequence and Methylome Analysis of free living Spirochaetas.</title>
        <authorList>
            <person name="Fomenkov A."/>
            <person name="Dubinina G."/>
            <person name="Leshcheva N."/>
            <person name="Mikheeva N."/>
            <person name="Grabovich M."/>
            <person name="Vincze T."/>
            <person name="Roberts R.J."/>
        </authorList>
    </citation>
    <scope>NUCLEOTIDE SEQUENCE [LARGE SCALE GENOMIC DNA]</scope>
    <source>
        <strain evidence="3 4">K2</strain>
    </source>
</reference>
<dbReference type="Proteomes" id="UP000324209">
    <property type="component" value="Chromosome"/>
</dbReference>
<organism evidence="3 4">
    <name type="scientific">Oceanispirochaeta crateris</name>
    <dbReference type="NCBI Taxonomy" id="2518645"/>
    <lineage>
        <taxon>Bacteria</taxon>
        <taxon>Pseudomonadati</taxon>
        <taxon>Spirochaetota</taxon>
        <taxon>Spirochaetia</taxon>
        <taxon>Spirochaetales</taxon>
        <taxon>Spirochaetaceae</taxon>
        <taxon>Oceanispirochaeta</taxon>
    </lineage>
</organism>
<evidence type="ECO:0000256" key="1">
    <source>
        <dbReference type="ARBA" id="ARBA00038054"/>
    </source>
</evidence>